<accession>A0A182UD94</accession>
<sequence length="147" mass="17184">MKFLGTSVRRLRADDDCLRISHRYRVTQRFLPQVRIDQRRHDADLREAEPDARILEPRLHQQRNRVALAETFRVKVGRHPVGQLLHLGERKLPIVHQERYLVRLAGDHTLEDLHDRGAGPLVPVQAEFTPGEILARFRRALERVIST</sequence>
<dbReference type="AlphaFoldDB" id="A0A182UD94"/>
<organism evidence="1 2">
    <name type="scientific">Anopheles melas</name>
    <dbReference type="NCBI Taxonomy" id="34690"/>
    <lineage>
        <taxon>Eukaryota</taxon>
        <taxon>Metazoa</taxon>
        <taxon>Ecdysozoa</taxon>
        <taxon>Arthropoda</taxon>
        <taxon>Hexapoda</taxon>
        <taxon>Insecta</taxon>
        <taxon>Pterygota</taxon>
        <taxon>Neoptera</taxon>
        <taxon>Endopterygota</taxon>
        <taxon>Diptera</taxon>
        <taxon>Nematocera</taxon>
        <taxon>Culicoidea</taxon>
        <taxon>Culicidae</taxon>
        <taxon>Anophelinae</taxon>
        <taxon>Anopheles</taxon>
    </lineage>
</organism>
<name>A0A182UD94_9DIPT</name>
<keyword evidence="2" id="KW-1185">Reference proteome</keyword>
<proteinExistence type="predicted"/>
<evidence type="ECO:0000313" key="1">
    <source>
        <dbReference type="EnsemblMetazoa" id="AMEC018305-PA"/>
    </source>
</evidence>
<reference evidence="1" key="2">
    <citation type="submission" date="2020-05" db="UniProtKB">
        <authorList>
            <consortium name="EnsemblMetazoa"/>
        </authorList>
    </citation>
    <scope>IDENTIFICATION</scope>
    <source>
        <strain evidence="1">CM1001059</strain>
    </source>
</reference>
<protein>
    <submittedName>
        <fullName evidence="1">Uncharacterized protein</fullName>
    </submittedName>
</protein>
<dbReference type="Proteomes" id="UP000075902">
    <property type="component" value="Unassembled WGS sequence"/>
</dbReference>
<dbReference type="VEuPathDB" id="VectorBase:AMEC018305"/>
<reference evidence="2" key="1">
    <citation type="submission" date="2014-01" db="EMBL/GenBank/DDBJ databases">
        <title>The Genome Sequence of Anopheles melas CM1001059_A (V2).</title>
        <authorList>
            <consortium name="The Broad Institute Genomics Platform"/>
            <person name="Neafsey D.E."/>
            <person name="Besansky N."/>
            <person name="Howell P."/>
            <person name="Walton C."/>
            <person name="Young S.K."/>
            <person name="Zeng Q."/>
            <person name="Gargeya S."/>
            <person name="Fitzgerald M."/>
            <person name="Haas B."/>
            <person name="Abouelleil A."/>
            <person name="Allen A.W."/>
            <person name="Alvarado L."/>
            <person name="Arachchi H.M."/>
            <person name="Berlin A.M."/>
            <person name="Chapman S.B."/>
            <person name="Gainer-Dewar J."/>
            <person name="Goldberg J."/>
            <person name="Griggs A."/>
            <person name="Gujja S."/>
            <person name="Hansen M."/>
            <person name="Howarth C."/>
            <person name="Imamovic A."/>
            <person name="Ireland A."/>
            <person name="Larimer J."/>
            <person name="McCowan C."/>
            <person name="Murphy C."/>
            <person name="Pearson M."/>
            <person name="Poon T.W."/>
            <person name="Priest M."/>
            <person name="Roberts A."/>
            <person name="Saif S."/>
            <person name="Shea T."/>
            <person name="Sisk P."/>
            <person name="Sykes S."/>
            <person name="Wortman J."/>
            <person name="Nusbaum C."/>
            <person name="Birren B."/>
        </authorList>
    </citation>
    <scope>NUCLEOTIDE SEQUENCE [LARGE SCALE GENOMIC DNA]</scope>
    <source>
        <strain evidence="2">CM1001059</strain>
    </source>
</reference>
<dbReference type="EnsemblMetazoa" id="AMEC018305-RA">
    <property type="protein sequence ID" value="AMEC018305-PA"/>
    <property type="gene ID" value="AMEC018305"/>
</dbReference>
<evidence type="ECO:0000313" key="2">
    <source>
        <dbReference type="Proteomes" id="UP000075902"/>
    </source>
</evidence>